<comment type="caution">
    <text evidence="9">The sequence shown here is derived from an EMBL/GenBank/DDBJ whole genome shotgun (WGS) entry which is preliminary data.</text>
</comment>
<dbReference type="Gene3D" id="1.20.1530.20">
    <property type="match status" value="1"/>
</dbReference>
<evidence type="ECO:0000259" key="8">
    <source>
        <dbReference type="Pfam" id="PF00999"/>
    </source>
</evidence>
<dbReference type="GO" id="GO:0016020">
    <property type="term" value="C:membrane"/>
    <property type="evidence" value="ECO:0007669"/>
    <property type="project" value="UniProtKB-SubCell"/>
</dbReference>
<dbReference type="GO" id="GO:1902600">
    <property type="term" value="P:proton transmembrane transport"/>
    <property type="evidence" value="ECO:0007669"/>
    <property type="project" value="InterPro"/>
</dbReference>
<protein>
    <submittedName>
        <fullName evidence="9">Cation:proton antiporter</fullName>
    </submittedName>
</protein>
<keyword evidence="3 7" id="KW-0812">Transmembrane</keyword>
<evidence type="ECO:0000256" key="2">
    <source>
        <dbReference type="ARBA" id="ARBA00022448"/>
    </source>
</evidence>
<keyword evidence="10" id="KW-1185">Reference proteome</keyword>
<evidence type="ECO:0000313" key="10">
    <source>
        <dbReference type="Proteomes" id="UP001139516"/>
    </source>
</evidence>
<feature type="transmembrane region" description="Helical" evidence="7">
    <location>
        <begin position="369"/>
        <end position="392"/>
    </location>
</feature>
<dbReference type="RefSeq" id="WP_248666372.1">
    <property type="nucleotide sequence ID" value="NZ_JALPRX010000027.1"/>
</dbReference>
<keyword evidence="2" id="KW-0813">Transport</keyword>
<feature type="transmembrane region" description="Helical" evidence="7">
    <location>
        <begin position="100"/>
        <end position="123"/>
    </location>
</feature>
<keyword evidence="5" id="KW-0406">Ion transport</keyword>
<dbReference type="InterPro" id="IPR006153">
    <property type="entry name" value="Cation/H_exchanger_TM"/>
</dbReference>
<feature type="transmembrane region" description="Helical" evidence="7">
    <location>
        <begin position="34"/>
        <end position="53"/>
    </location>
</feature>
<keyword evidence="6 7" id="KW-0472">Membrane</keyword>
<dbReference type="PANTHER" id="PTHR32468:SF0">
    <property type="entry name" value="K(+)_H(+) ANTIPORTER 1"/>
    <property type="match status" value="1"/>
</dbReference>
<name>A0A9X1Y8V4_9PROT</name>
<dbReference type="InterPro" id="IPR038770">
    <property type="entry name" value="Na+/solute_symporter_sf"/>
</dbReference>
<feature type="transmembrane region" description="Helical" evidence="7">
    <location>
        <begin position="172"/>
        <end position="194"/>
    </location>
</feature>
<feature type="transmembrane region" description="Helical" evidence="7">
    <location>
        <begin position="6"/>
        <end position="22"/>
    </location>
</feature>
<evidence type="ECO:0000256" key="7">
    <source>
        <dbReference type="SAM" id="Phobius"/>
    </source>
</evidence>
<feature type="transmembrane region" description="Helical" evidence="7">
    <location>
        <begin position="139"/>
        <end position="160"/>
    </location>
</feature>
<feature type="transmembrane region" description="Helical" evidence="7">
    <location>
        <begin position="232"/>
        <end position="250"/>
    </location>
</feature>
<dbReference type="Proteomes" id="UP001139516">
    <property type="component" value="Unassembled WGS sequence"/>
</dbReference>
<evidence type="ECO:0000256" key="6">
    <source>
        <dbReference type="ARBA" id="ARBA00023136"/>
    </source>
</evidence>
<reference evidence="9" key="1">
    <citation type="submission" date="2022-04" db="EMBL/GenBank/DDBJ databases">
        <title>Roseomonas acroporae sp. nov., isolated from coral Acropora digitifera.</title>
        <authorList>
            <person name="Sun H."/>
        </authorList>
    </citation>
    <scope>NUCLEOTIDE SEQUENCE</scope>
    <source>
        <strain evidence="9">NAR14</strain>
    </source>
</reference>
<evidence type="ECO:0000256" key="1">
    <source>
        <dbReference type="ARBA" id="ARBA00004141"/>
    </source>
</evidence>
<sequence>MSARVSLLAISFAIVLLPWLLWRLRAVRRVAPLAVVQILVGVALGPSGLGRLAPDLHAALFTRPVLAALDGVASLGVLLYVLVTGLHLDVALLRRDGRRLGGVALGSVAAPLLLGGLAGWWMLHAMPGAVGPAGGGPTFVASVAICIAVTALPVLAAVLQELGLLATRLGQTALALAALNDAALWVMLALLLTVAGSHGAGGLAGLAAAGLWLGLLLLAGRPLLGRLRDVGERARLVIGVSLAIASAGVSEALGTGYLIGAFAAGIAIPAAWRTALLGRLELVTATVLLPFFFMATGLRALIEPGSASFLALLAIAVAATVAGKLAGTALPARRLGFTLAESLSLGAMMQTKGLMEVVVLAVLHDAGLIGGQIFSAMVAMAVVCTVITAPAVRLCRHLEAGRPARPPDGERIAAEGRRAD</sequence>
<dbReference type="InterPro" id="IPR050794">
    <property type="entry name" value="CPA2_transporter"/>
</dbReference>
<accession>A0A9X1Y8V4</accession>
<organism evidence="9 10">
    <name type="scientific">Roseomonas acroporae</name>
    <dbReference type="NCBI Taxonomy" id="2937791"/>
    <lineage>
        <taxon>Bacteria</taxon>
        <taxon>Pseudomonadati</taxon>
        <taxon>Pseudomonadota</taxon>
        <taxon>Alphaproteobacteria</taxon>
        <taxon>Acetobacterales</taxon>
        <taxon>Roseomonadaceae</taxon>
        <taxon>Roseomonas</taxon>
    </lineage>
</organism>
<evidence type="ECO:0000256" key="5">
    <source>
        <dbReference type="ARBA" id="ARBA00023065"/>
    </source>
</evidence>
<dbReference type="Pfam" id="PF00999">
    <property type="entry name" value="Na_H_Exchanger"/>
    <property type="match status" value="1"/>
</dbReference>
<gene>
    <name evidence="9" type="ORF">M0638_07635</name>
</gene>
<feature type="transmembrane region" description="Helical" evidence="7">
    <location>
        <begin position="65"/>
        <end position="88"/>
    </location>
</feature>
<feature type="transmembrane region" description="Helical" evidence="7">
    <location>
        <begin position="200"/>
        <end position="220"/>
    </location>
</feature>
<dbReference type="PANTHER" id="PTHR32468">
    <property type="entry name" value="CATION/H + ANTIPORTER"/>
    <property type="match status" value="1"/>
</dbReference>
<keyword evidence="4 7" id="KW-1133">Transmembrane helix</keyword>
<evidence type="ECO:0000256" key="3">
    <source>
        <dbReference type="ARBA" id="ARBA00022692"/>
    </source>
</evidence>
<dbReference type="EMBL" id="JALPRX010000027">
    <property type="protein sequence ID" value="MCK8784247.1"/>
    <property type="molecule type" value="Genomic_DNA"/>
</dbReference>
<evidence type="ECO:0000256" key="4">
    <source>
        <dbReference type="ARBA" id="ARBA00022989"/>
    </source>
</evidence>
<dbReference type="GO" id="GO:0015297">
    <property type="term" value="F:antiporter activity"/>
    <property type="evidence" value="ECO:0007669"/>
    <property type="project" value="InterPro"/>
</dbReference>
<proteinExistence type="predicted"/>
<dbReference type="AlphaFoldDB" id="A0A9X1Y8V4"/>
<evidence type="ECO:0000313" key="9">
    <source>
        <dbReference type="EMBL" id="MCK8784247.1"/>
    </source>
</evidence>
<feature type="transmembrane region" description="Helical" evidence="7">
    <location>
        <begin position="282"/>
        <end position="302"/>
    </location>
</feature>
<comment type="subcellular location">
    <subcellularLocation>
        <location evidence="1">Membrane</location>
        <topology evidence="1">Multi-pass membrane protein</topology>
    </subcellularLocation>
</comment>
<feature type="domain" description="Cation/H+ exchanger transmembrane" evidence="8">
    <location>
        <begin position="15"/>
        <end position="392"/>
    </location>
</feature>
<feature type="transmembrane region" description="Helical" evidence="7">
    <location>
        <begin position="308"/>
        <end position="330"/>
    </location>
</feature>